<evidence type="ECO:0008006" key="3">
    <source>
        <dbReference type="Google" id="ProtNLM"/>
    </source>
</evidence>
<evidence type="ECO:0000313" key="1">
    <source>
        <dbReference type="EMBL" id="ASN05178.1"/>
    </source>
</evidence>
<sequence>MKSIVILLLLLLFFVSGMLFGVERDQLEFTSPKVETIDVNKVSESQETISPLSENNEYKQAPDHFTQKMASFIEGIVKGFYEIIVQLLYQVVQLFY</sequence>
<accession>A0A221MBX9</accession>
<dbReference type="RefSeq" id="WP_089532028.1">
    <property type="nucleotide sequence ID" value="NZ_CP022437.1"/>
</dbReference>
<organism evidence="1 2">
    <name type="scientific">Virgibacillus necropolis</name>
    <dbReference type="NCBI Taxonomy" id="163877"/>
    <lineage>
        <taxon>Bacteria</taxon>
        <taxon>Bacillati</taxon>
        <taxon>Bacillota</taxon>
        <taxon>Bacilli</taxon>
        <taxon>Bacillales</taxon>
        <taxon>Bacillaceae</taxon>
        <taxon>Virgibacillus</taxon>
    </lineage>
</organism>
<dbReference type="Proteomes" id="UP000204391">
    <property type="component" value="Chromosome"/>
</dbReference>
<protein>
    <recommendedName>
        <fullName evidence="3">DUF3679 domain-containing protein</fullName>
    </recommendedName>
</protein>
<keyword evidence="2" id="KW-1185">Reference proteome</keyword>
<dbReference type="EMBL" id="CP022437">
    <property type="protein sequence ID" value="ASN05178.1"/>
    <property type="molecule type" value="Genomic_DNA"/>
</dbReference>
<dbReference type="OrthoDB" id="2721399at2"/>
<dbReference type="KEGG" id="vne:CFK40_09190"/>
<dbReference type="AlphaFoldDB" id="A0A221MBX9"/>
<reference evidence="1 2" key="1">
    <citation type="journal article" date="2003" name="Int. J. Syst. Evol. Microbiol.">
        <title>Virgibacillus carmonensis sp. nov., Virgibacillus necropolis sp. nov. and Virgibacillus picturae sp. nov., three novel species isolated from deteriorated mural paintings, transfer of the species of the genus salibacillus to Virgibacillus, as Virgibacillus marismortui comb. nov. and Virgibacillus salexigens comb. nov., and emended description of the genus Virgibacillus.</title>
        <authorList>
            <person name="Heyrman J."/>
            <person name="Logan N.A."/>
            <person name="Busse H.J."/>
            <person name="Balcaen A."/>
            <person name="Lebbe L."/>
            <person name="Rodriguez-Diaz M."/>
            <person name="Swings J."/>
            <person name="De Vos P."/>
        </authorList>
    </citation>
    <scope>NUCLEOTIDE SEQUENCE [LARGE SCALE GENOMIC DNA]</scope>
    <source>
        <strain evidence="1 2">LMG 19488</strain>
    </source>
</reference>
<name>A0A221MBX9_9BACI</name>
<proteinExistence type="predicted"/>
<gene>
    <name evidence="1" type="ORF">CFK40_09190</name>
</gene>
<evidence type="ECO:0000313" key="2">
    <source>
        <dbReference type="Proteomes" id="UP000204391"/>
    </source>
</evidence>